<dbReference type="Gene3D" id="3.30.160.60">
    <property type="entry name" value="Classic Zinc Finger"/>
    <property type="match status" value="1"/>
</dbReference>
<dbReference type="PROSITE" id="PS50089">
    <property type="entry name" value="ZF_RING_2"/>
    <property type="match status" value="1"/>
</dbReference>
<evidence type="ECO:0008006" key="9">
    <source>
        <dbReference type="Google" id="ProtNLM"/>
    </source>
</evidence>
<dbReference type="Pfam" id="PF13445">
    <property type="entry name" value="zf-RING_UBOX"/>
    <property type="match status" value="1"/>
</dbReference>
<evidence type="ECO:0000256" key="3">
    <source>
        <dbReference type="ARBA" id="ARBA00022833"/>
    </source>
</evidence>
<evidence type="ECO:0000313" key="8">
    <source>
        <dbReference type="Proteomes" id="UP000030746"/>
    </source>
</evidence>
<dbReference type="OrthoDB" id="6133371at2759"/>
<dbReference type="GO" id="GO:0008270">
    <property type="term" value="F:zinc ion binding"/>
    <property type="evidence" value="ECO:0007669"/>
    <property type="project" value="UniProtKB-KW"/>
</dbReference>
<evidence type="ECO:0000256" key="2">
    <source>
        <dbReference type="ARBA" id="ARBA00022771"/>
    </source>
</evidence>
<dbReference type="InterPro" id="IPR017907">
    <property type="entry name" value="Znf_RING_CS"/>
</dbReference>
<proteinExistence type="predicted"/>
<dbReference type="InterPro" id="IPR000315">
    <property type="entry name" value="Znf_B-box"/>
</dbReference>
<dbReference type="InterPro" id="IPR047153">
    <property type="entry name" value="TRIM45/56/19-like"/>
</dbReference>
<dbReference type="PROSITE" id="PS00518">
    <property type="entry name" value="ZF_RING_1"/>
    <property type="match status" value="1"/>
</dbReference>
<feature type="domain" description="RING-type" evidence="5">
    <location>
        <begin position="12"/>
        <end position="54"/>
    </location>
</feature>
<dbReference type="EMBL" id="KB201891">
    <property type="protein sequence ID" value="ESO93566.1"/>
    <property type="molecule type" value="Genomic_DNA"/>
</dbReference>
<dbReference type="SUPFAM" id="SSF57850">
    <property type="entry name" value="RING/U-box"/>
    <property type="match status" value="1"/>
</dbReference>
<feature type="domain" description="B box-type" evidence="6">
    <location>
        <begin position="86"/>
        <end position="122"/>
    </location>
</feature>
<dbReference type="OMA" id="QEYTPHI"/>
<dbReference type="SUPFAM" id="SSF57845">
    <property type="entry name" value="B-box zinc-binding domain"/>
    <property type="match status" value="1"/>
</dbReference>
<dbReference type="CTD" id="20238756"/>
<dbReference type="InterPro" id="IPR027370">
    <property type="entry name" value="Znf-RING_euk"/>
</dbReference>
<dbReference type="InterPro" id="IPR013083">
    <property type="entry name" value="Znf_RING/FYVE/PHD"/>
</dbReference>
<dbReference type="GeneID" id="20238756"/>
<dbReference type="PANTHER" id="PTHR25462">
    <property type="entry name" value="BONUS, ISOFORM C-RELATED"/>
    <property type="match status" value="1"/>
</dbReference>
<sequence length="452" mass="52104">MATAPEDRDPVCPICFDSFTKPKMVDCGHSYCLACLKKYVGEDDVEFFECAMCREQIKMPDGGIETFPTNYALEKSAPVATIGSKCQNHVKKDVECYCRKCDSAMCYKCLHLYHNDHDSFDLESEAVRVEVNEEFFEIEGNIRGFIDNSKTVSKTLCSTLTTYSHDECKKVDEFKMKAIAEIEQKAERAKTLIRHKCGESISEMEEKEDELKKKAEDVELELTIVLSSTPNESLLSRVQVLPKLKQLRIKLKESEMTLPKVEVLEWIPGIIQVPDILGILQTKPLLFPLPPNLPFINTEDPGDELQSESSVDGAQLERSEDGAKDQDIPFSYIFNFDIEKWNDEEYYFSKDVFYVTAFTRLVWRCFCSFHQDESIGVYVTLVEEDNKELDHCVIDYRLSVFLPDRDDIVLFDQEENARFYTNLSKGNFLGSFDEQFQIQFDIIRIKEVVNKV</sequence>
<evidence type="ECO:0000259" key="6">
    <source>
        <dbReference type="PROSITE" id="PS50119"/>
    </source>
</evidence>
<evidence type="ECO:0000256" key="4">
    <source>
        <dbReference type="PROSITE-ProRule" id="PRU00024"/>
    </source>
</evidence>
<dbReference type="SMART" id="SM00184">
    <property type="entry name" value="RING"/>
    <property type="match status" value="1"/>
</dbReference>
<dbReference type="PROSITE" id="PS50119">
    <property type="entry name" value="ZF_BBOX"/>
    <property type="match status" value="1"/>
</dbReference>
<dbReference type="AlphaFoldDB" id="V4AJ56"/>
<dbReference type="Gene3D" id="3.30.40.10">
    <property type="entry name" value="Zinc/RING finger domain, C3HC4 (zinc finger)"/>
    <property type="match status" value="1"/>
</dbReference>
<name>V4AJ56_LOTGI</name>
<keyword evidence="2 4" id="KW-0863">Zinc-finger</keyword>
<dbReference type="KEGG" id="lgi:LOTGIDRAFT_161672"/>
<keyword evidence="1" id="KW-0479">Metal-binding</keyword>
<dbReference type="InterPro" id="IPR001841">
    <property type="entry name" value="Znf_RING"/>
</dbReference>
<protein>
    <recommendedName>
        <fullName evidence="9">RING-type domain-containing protein</fullName>
    </recommendedName>
</protein>
<accession>V4AJ56</accession>
<dbReference type="PANTHER" id="PTHR25462:SF296">
    <property type="entry name" value="MEIOTIC P26, ISOFORM F"/>
    <property type="match status" value="1"/>
</dbReference>
<evidence type="ECO:0000256" key="1">
    <source>
        <dbReference type="ARBA" id="ARBA00022723"/>
    </source>
</evidence>
<evidence type="ECO:0000313" key="7">
    <source>
        <dbReference type="EMBL" id="ESO93566.1"/>
    </source>
</evidence>
<dbReference type="RefSeq" id="XP_009055765.1">
    <property type="nucleotide sequence ID" value="XM_009057517.1"/>
</dbReference>
<gene>
    <name evidence="7" type="ORF">LOTGIDRAFT_161672</name>
</gene>
<dbReference type="HOGENOM" id="CLU_639819_0_0_1"/>
<reference evidence="7 8" key="1">
    <citation type="journal article" date="2013" name="Nature">
        <title>Insights into bilaterian evolution from three spiralian genomes.</title>
        <authorList>
            <person name="Simakov O."/>
            <person name="Marletaz F."/>
            <person name="Cho S.J."/>
            <person name="Edsinger-Gonzales E."/>
            <person name="Havlak P."/>
            <person name="Hellsten U."/>
            <person name="Kuo D.H."/>
            <person name="Larsson T."/>
            <person name="Lv J."/>
            <person name="Arendt D."/>
            <person name="Savage R."/>
            <person name="Osoegawa K."/>
            <person name="de Jong P."/>
            <person name="Grimwood J."/>
            <person name="Chapman J.A."/>
            <person name="Shapiro H."/>
            <person name="Aerts A."/>
            <person name="Otillar R.P."/>
            <person name="Terry A.Y."/>
            <person name="Boore J.L."/>
            <person name="Grigoriev I.V."/>
            <person name="Lindberg D.R."/>
            <person name="Seaver E.C."/>
            <person name="Weisblat D.A."/>
            <person name="Putnam N.H."/>
            <person name="Rokhsar D.S."/>
        </authorList>
    </citation>
    <scope>NUCLEOTIDE SEQUENCE [LARGE SCALE GENOMIC DNA]</scope>
</reference>
<keyword evidence="3" id="KW-0862">Zinc</keyword>
<organism evidence="7 8">
    <name type="scientific">Lottia gigantea</name>
    <name type="common">Giant owl limpet</name>
    <dbReference type="NCBI Taxonomy" id="225164"/>
    <lineage>
        <taxon>Eukaryota</taxon>
        <taxon>Metazoa</taxon>
        <taxon>Spiralia</taxon>
        <taxon>Lophotrochozoa</taxon>
        <taxon>Mollusca</taxon>
        <taxon>Gastropoda</taxon>
        <taxon>Patellogastropoda</taxon>
        <taxon>Lottioidea</taxon>
        <taxon>Lottiidae</taxon>
        <taxon>Lottia</taxon>
    </lineage>
</organism>
<evidence type="ECO:0000259" key="5">
    <source>
        <dbReference type="PROSITE" id="PS50089"/>
    </source>
</evidence>
<dbReference type="Proteomes" id="UP000030746">
    <property type="component" value="Unassembled WGS sequence"/>
</dbReference>
<keyword evidence="8" id="KW-1185">Reference proteome</keyword>